<dbReference type="EMBL" id="CP163431">
    <property type="protein sequence ID" value="XDQ07552.1"/>
    <property type="molecule type" value="Genomic_DNA"/>
</dbReference>
<comment type="cofactor">
    <cofactor evidence="1">
        <name>Mg(2+)</name>
        <dbReference type="ChEBI" id="CHEBI:18420"/>
    </cofactor>
</comment>
<evidence type="ECO:0000313" key="6">
    <source>
        <dbReference type="EMBL" id="XDQ07552.1"/>
    </source>
</evidence>
<dbReference type="PANTHER" id="PTHR43046">
    <property type="entry name" value="GDP-MANNOSE MANNOSYL HYDROLASE"/>
    <property type="match status" value="1"/>
</dbReference>
<dbReference type="Gene3D" id="3.90.79.10">
    <property type="entry name" value="Nucleoside Triphosphate Pyrophosphohydrolase"/>
    <property type="match status" value="1"/>
</dbReference>
<evidence type="ECO:0000256" key="2">
    <source>
        <dbReference type="ARBA" id="ARBA00005582"/>
    </source>
</evidence>
<dbReference type="GO" id="GO:0016787">
    <property type="term" value="F:hydrolase activity"/>
    <property type="evidence" value="ECO:0007669"/>
    <property type="project" value="UniProtKB-KW"/>
</dbReference>
<protein>
    <submittedName>
        <fullName evidence="6">NUDIX hydrolase</fullName>
    </submittedName>
</protein>
<dbReference type="InterPro" id="IPR015797">
    <property type="entry name" value="NUDIX_hydrolase-like_dom_sf"/>
</dbReference>
<dbReference type="AlphaFoldDB" id="A0AB39MNH1"/>
<dbReference type="PROSITE" id="PS51462">
    <property type="entry name" value="NUDIX"/>
    <property type="match status" value="1"/>
</dbReference>
<evidence type="ECO:0000256" key="4">
    <source>
        <dbReference type="RuleBase" id="RU003476"/>
    </source>
</evidence>
<reference evidence="6" key="1">
    <citation type="submission" date="2024-07" db="EMBL/GenBank/DDBJ databases">
        <authorList>
            <person name="Yu S.T."/>
        </authorList>
    </citation>
    <scope>NUCLEOTIDE SEQUENCE</scope>
    <source>
        <strain evidence="6">R08</strain>
    </source>
</reference>
<organism evidence="6">
    <name type="scientific">Streptomyces sp. R08</name>
    <dbReference type="NCBI Taxonomy" id="3238624"/>
    <lineage>
        <taxon>Bacteria</taxon>
        <taxon>Bacillati</taxon>
        <taxon>Actinomycetota</taxon>
        <taxon>Actinomycetes</taxon>
        <taxon>Kitasatosporales</taxon>
        <taxon>Streptomycetaceae</taxon>
        <taxon>Streptomyces</taxon>
    </lineage>
</organism>
<gene>
    <name evidence="6" type="ORF">AB5J58_48555</name>
</gene>
<proteinExistence type="inferred from homology"/>
<name>A0AB39MNH1_9ACTN</name>
<dbReference type="InterPro" id="IPR020476">
    <property type="entry name" value="Nudix_hydrolase"/>
</dbReference>
<dbReference type="RefSeq" id="WP_369192323.1">
    <property type="nucleotide sequence ID" value="NZ_CP163431.1"/>
</dbReference>
<dbReference type="InterPro" id="IPR020084">
    <property type="entry name" value="NUDIX_hydrolase_CS"/>
</dbReference>
<evidence type="ECO:0000256" key="1">
    <source>
        <dbReference type="ARBA" id="ARBA00001946"/>
    </source>
</evidence>
<dbReference type="InterPro" id="IPR000086">
    <property type="entry name" value="NUDIX_hydrolase_dom"/>
</dbReference>
<dbReference type="CDD" id="cd02883">
    <property type="entry name" value="NUDIX_Hydrolase"/>
    <property type="match status" value="1"/>
</dbReference>
<sequence>MQADYRLGATCVAFDPLGRVLILRRRSPQRWELPGGLVEPGEGLHTAAERETLEETGVRARVDGLVGIYQHPSRRLLVGLFVARFISGEPQPTSEASSAVWESAQVALEKLHPLYRPRLEDVLTASHTAVLRVHEGVENLARLETRPL</sequence>
<accession>A0AB39MNH1</accession>
<dbReference type="PROSITE" id="PS00893">
    <property type="entry name" value="NUDIX_BOX"/>
    <property type="match status" value="1"/>
</dbReference>
<evidence type="ECO:0000259" key="5">
    <source>
        <dbReference type="PROSITE" id="PS51462"/>
    </source>
</evidence>
<evidence type="ECO:0000256" key="3">
    <source>
        <dbReference type="ARBA" id="ARBA00022801"/>
    </source>
</evidence>
<keyword evidence="3 4" id="KW-0378">Hydrolase</keyword>
<feature type="domain" description="Nudix hydrolase" evidence="5">
    <location>
        <begin position="4"/>
        <end position="124"/>
    </location>
</feature>
<dbReference type="Pfam" id="PF00293">
    <property type="entry name" value="NUDIX"/>
    <property type="match status" value="1"/>
</dbReference>
<dbReference type="PRINTS" id="PR00502">
    <property type="entry name" value="NUDIXFAMILY"/>
</dbReference>
<dbReference type="PANTHER" id="PTHR43046:SF14">
    <property type="entry name" value="MUTT_NUDIX FAMILY PROTEIN"/>
    <property type="match status" value="1"/>
</dbReference>
<dbReference type="SUPFAM" id="SSF55811">
    <property type="entry name" value="Nudix"/>
    <property type="match status" value="1"/>
</dbReference>
<comment type="similarity">
    <text evidence="2 4">Belongs to the Nudix hydrolase family.</text>
</comment>